<proteinExistence type="predicted"/>
<reference evidence="1 2" key="1">
    <citation type="journal article" date="2011" name="Proc. Natl. Acad. Sci. U.S.A.">
        <title>Comparative genomics of xylose-fermenting fungi for enhanced biofuel production.</title>
        <authorList>
            <person name="Wohlbach D.J."/>
            <person name="Kuo A."/>
            <person name="Sato T.K."/>
            <person name="Potts K.M."/>
            <person name="Salamov A.A."/>
            <person name="LaButti K.M."/>
            <person name="Sun H."/>
            <person name="Clum A."/>
            <person name="Pangilinan J.L."/>
            <person name="Lindquist E.A."/>
            <person name="Lucas S."/>
            <person name="Lapidus A."/>
            <person name="Jin M."/>
            <person name="Gunawan C."/>
            <person name="Balan V."/>
            <person name="Dale B.E."/>
            <person name="Jeffries T.W."/>
            <person name="Zinkel R."/>
            <person name="Barry K.W."/>
            <person name="Grigoriev I.V."/>
            <person name="Gasch A.P."/>
        </authorList>
    </citation>
    <scope>NUCLEOTIDE SEQUENCE [LARGE SCALE GENOMIC DNA]</scope>
    <source>
        <strain evidence="2">ATCC 10573 / BCRC 21748 / CBS 615 / JCM 9827 / NBRC 10315 / NRRL Y-1498 / VKM Y-70</strain>
    </source>
</reference>
<gene>
    <name evidence="1" type="ORF">CANTEDRAFT_95516</name>
</gene>
<dbReference type="Proteomes" id="UP000000707">
    <property type="component" value="Unassembled WGS sequence"/>
</dbReference>
<dbReference type="GeneID" id="18250511"/>
<organism evidence="2">
    <name type="scientific">Candida tenuis (strain ATCC 10573 / BCRC 21748 / CBS 615 / JCM 9827 / NBRC 10315 / NRRL Y-1498 / VKM Y-70)</name>
    <name type="common">Yeast</name>
    <name type="synonym">Yamadazyma tenuis</name>
    <dbReference type="NCBI Taxonomy" id="590646"/>
    <lineage>
        <taxon>Eukaryota</taxon>
        <taxon>Fungi</taxon>
        <taxon>Dikarya</taxon>
        <taxon>Ascomycota</taxon>
        <taxon>Saccharomycotina</taxon>
        <taxon>Pichiomycetes</taxon>
        <taxon>Debaryomycetaceae</taxon>
        <taxon>Yamadazyma</taxon>
    </lineage>
</organism>
<name>G3BFM0_CANTC</name>
<sequence length="601" mass="67935">MNLTFESDSEVRAQVDTYAAQVRYAVSQEFQIDELLDSCVSVDQVWDALDTAKHRLYSVVSTVQVVPVHGNVVTWTAVVAEVLLSVCKLRVLLEDAVLKYGSSAERIRLKMGQVYVDTNEFVLRCVSDRIYGERAVAIAREHAAFALELSRMLVNVFEVSEYNLAVDCGSISNYQLLLKQGTGITANLFEGVLERPWKGQCLGLVFGTLVRCLKAIYTTGNSKTLETLLTVISPTLVSEIRKFAKVEYRDIVDYYKYVAFNFVWLAVEDLSCIDDDYTHQADIYFNCLLALPSSDYSVIPSLEKQPSNGLEANSYDPRIRRLYQEQVSSEREIDCDQVMMRYNERHEISLMFVLNSMLMVQRLEEAVSVPPLLVEEMEVFSKSLADHLTSSIRKQSTSGLNSAPRVRALKGGSTATPVPELHEASKFQCLSSIITNGSYKARHIAVLKWLQHLKRGKLNTLINIFSINESNPTSFSTLVQSCDPSKYPGVHHFYQVLITVSRLFELLKLKFFVASTGSSVIGESDLQRLISDTSDLHAILKVKKLLDCKLQVREGQNLYCFSLVQSDKREQNTVESHQTELVRSINELEEQIDNDLFEPSW</sequence>
<keyword evidence="2" id="KW-1185">Reference proteome</keyword>
<dbReference type="HOGENOM" id="CLU_454134_0_0_1"/>
<protein>
    <submittedName>
        <fullName evidence="1">Uncharacterized protein</fullName>
    </submittedName>
</protein>
<dbReference type="KEGG" id="cten:18250511"/>
<evidence type="ECO:0000313" key="1">
    <source>
        <dbReference type="EMBL" id="EGV60051.1"/>
    </source>
</evidence>
<dbReference type="EMBL" id="GL996528">
    <property type="protein sequence ID" value="EGV60051.1"/>
    <property type="molecule type" value="Genomic_DNA"/>
</dbReference>
<evidence type="ECO:0000313" key="2">
    <source>
        <dbReference type="Proteomes" id="UP000000707"/>
    </source>
</evidence>
<dbReference type="AlphaFoldDB" id="G3BFM0"/>
<accession>G3BFM0</accession>
<dbReference type="OrthoDB" id="4093184at2759"/>
<dbReference type="eggNOG" id="ENOG502T6DQ">
    <property type="taxonomic scope" value="Eukaryota"/>
</dbReference>
<dbReference type="RefSeq" id="XP_006689265.1">
    <property type="nucleotide sequence ID" value="XM_006689202.1"/>
</dbReference>